<dbReference type="InterPro" id="IPR031654">
    <property type="entry name" value="Capsid_N"/>
</dbReference>
<evidence type="ECO:0000259" key="1">
    <source>
        <dbReference type="Pfam" id="PF04451"/>
    </source>
</evidence>
<evidence type="ECO:0008006" key="4">
    <source>
        <dbReference type="Google" id="ProtNLM"/>
    </source>
</evidence>
<sequence>MGGGLMQLVAYGAQDIYLTGNPQITFFKVVYRRHTNFSMECIQQTFNGSSTFGTGNNTGTVTVSRNGDLLSRVYVRVDQNSTDGISGDHLIKDVTLEIGGQEIDKHTREWLQVWAELTTPESKAAGYKYLSGGFTNTLVSAGGTNQQSVMVPLQFWFCRNPGLALPLIALQYHEVKIKVNWGTKTEIARDGNFDVSPVPTAELWCDYIYLDTDERRRFAQVSHEYLIEQLQNQPEGASSSKYRMNFNHPVKELIWTNTSSNITSQKAKIMLNGHDRLSEQTREYYQIRQPLDHHTAVPGYNIKETERPQLLTTPIVVTSKTTASAADTPNADEEFQVLAATTSNLKLYSTTATDVDIKVGDVLSITYVILVDSDAGVGDESVSISVVVDAIVTAPADAAVAVYTVSFAAGMGTADTPVASIAGSGSITVLARTQNPTSRCSQLAKDVNVYSFALKPEEHQPSGTCNFSRIDTAHLQFSTAVTVDNIYAVNYNVLRVMSGMGGLAYSN</sequence>
<evidence type="ECO:0000259" key="2">
    <source>
        <dbReference type="Pfam" id="PF16903"/>
    </source>
</evidence>
<feature type="domain" description="Major capsid protein N-terminal" evidence="2">
    <location>
        <begin position="25"/>
        <end position="211"/>
    </location>
</feature>
<dbReference type="InterPro" id="IPR038519">
    <property type="entry name" value="MCP_C_sf"/>
</dbReference>
<dbReference type="Pfam" id="PF16903">
    <property type="entry name" value="Capsid_N"/>
    <property type="match status" value="1"/>
</dbReference>
<dbReference type="InterPro" id="IPR007542">
    <property type="entry name" value="MCP_C"/>
</dbReference>
<dbReference type="Gene3D" id="2.70.9.10">
    <property type="entry name" value="Adenovirus Type 2 Hexon, domain 4"/>
    <property type="match status" value="1"/>
</dbReference>
<feature type="domain" description="Major capsid protein C-terminal" evidence="1">
    <location>
        <begin position="214"/>
        <end position="259"/>
    </location>
</feature>
<dbReference type="SUPFAM" id="SSF49749">
    <property type="entry name" value="Group II dsDNA viruses VP"/>
    <property type="match status" value="3"/>
</dbReference>
<protein>
    <recommendedName>
        <fullName evidence="4">Major capsid protein N-terminal domain-containing protein</fullName>
    </recommendedName>
</protein>
<dbReference type="InterPro" id="IPR016112">
    <property type="entry name" value="VP_dsDNA_II"/>
</dbReference>
<organism evidence="3">
    <name type="scientific">viral metagenome</name>
    <dbReference type="NCBI Taxonomy" id="1070528"/>
    <lineage>
        <taxon>unclassified sequences</taxon>
        <taxon>metagenomes</taxon>
        <taxon>organismal metagenomes</taxon>
    </lineage>
</organism>
<proteinExistence type="predicted"/>
<reference evidence="3" key="1">
    <citation type="journal article" date="2020" name="Nature">
        <title>Giant virus diversity and host interactions through global metagenomics.</title>
        <authorList>
            <person name="Schulz F."/>
            <person name="Roux S."/>
            <person name="Paez-Espino D."/>
            <person name="Jungbluth S."/>
            <person name="Walsh D.A."/>
            <person name="Denef V.J."/>
            <person name="McMahon K.D."/>
            <person name="Konstantinidis K.T."/>
            <person name="Eloe-Fadrosh E.A."/>
            <person name="Kyrpides N.C."/>
            <person name="Woyke T."/>
        </authorList>
    </citation>
    <scope>NUCLEOTIDE SEQUENCE</scope>
    <source>
        <strain evidence="3">GVMAG-M-3300000115-19</strain>
    </source>
</reference>
<dbReference type="AlphaFoldDB" id="A0A6C0EHH3"/>
<dbReference type="Gene3D" id="2.70.9.20">
    <property type="entry name" value="Major capsid protein Vp54"/>
    <property type="match status" value="2"/>
</dbReference>
<evidence type="ECO:0000313" key="3">
    <source>
        <dbReference type="EMBL" id="QHT27840.1"/>
    </source>
</evidence>
<dbReference type="Pfam" id="PF04451">
    <property type="entry name" value="Capsid_NCLDV"/>
    <property type="match status" value="2"/>
</dbReference>
<accession>A0A6C0EHH3</accession>
<feature type="domain" description="Major capsid protein C-terminal" evidence="1">
    <location>
        <begin position="445"/>
        <end position="502"/>
    </location>
</feature>
<name>A0A6C0EHH3_9ZZZZ</name>
<dbReference type="EMBL" id="MN738843">
    <property type="protein sequence ID" value="QHT27840.1"/>
    <property type="molecule type" value="Genomic_DNA"/>
</dbReference>
<dbReference type="GO" id="GO:0005198">
    <property type="term" value="F:structural molecule activity"/>
    <property type="evidence" value="ECO:0007669"/>
    <property type="project" value="InterPro"/>
</dbReference>